<evidence type="ECO:0000313" key="2">
    <source>
        <dbReference type="WBParaSite" id="PS1159_v2.g23636.t1"/>
    </source>
</evidence>
<dbReference type="Proteomes" id="UP000887580">
    <property type="component" value="Unplaced"/>
</dbReference>
<evidence type="ECO:0000313" key="1">
    <source>
        <dbReference type="Proteomes" id="UP000887580"/>
    </source>
</evidence>
<reference evidence="2" key="1">
    <citation type="submission" date="2022-11" db="UniProtKB">
        <authorList>
            <consortium name="WormBaseParasite"/>
        </authorList>
    </citation>
    <scope>IDENTIFICATION</scope>
</reference>
<proteinExistence type="predicted"/>
<name>A0AC35G5E3_9BILA</name>
<organism evidence="1 2">
    <name type="scientific">Panagrolaimus sp. PS1159</name>
    <dbReference type="NCBI Taxonomy" id="55785"/>
    <lineage>
        <taxon>Eukaryota</taxon>
        <taxon>Metazoa</taxon>
        <taxon>Ecdysozoa</taxon>
        <taxon>Nematoda</taxon>
        <taxon>Chromadorea</taxon>
        <taxon>Rhabditida</taxon>
        <taxon>Tylenchina</taxon>
        <taxon>Panagrolaimomorpha</taxon>
        <taxon>Panagrolaimoidea</taxon>
        <taxon>Panagrolaimidae</taxon>
        <taxon>Panagrolaimus</taxon>
    </lineage>
</organism>
<sequence length="93" mass="10207">MLERWKTDKVTAHEALNRFAETKESLRNMNKALSDRARKLQSSLSGGSNNSNAEEKNESQKGVSRNSSSSLSSSTSSIPSPHLSSKGNNHIYI</sequence>
<protein>
    <submittedName>
        <fullName evidence="2">Uncharacterized protein</fullName>
    </submittedName>
</protein>
<dbReference type="WBParaSite" id="PS1159_v2.g23636.t1">
    <property type="protein sequence ID" value="PS1159_v2.g23636.t1"/>
    <property type="gene ID" value="PS1159_v2.g23636"/>
</dbReference>
<accession>A0AC35G5E3</accession>